<reference evidence="2 3" key="1">
    <citation type="submission" date="2014-04" db="EMBL/GenBank/DDBJ databases">
        <authorList>
            <consortium name="DOE Joint Genome Institute"/>
            <person name="Kuo A."/>
            <person name="Tarkka M."/>
            <person name="Buscot F."/>
            <person name="Kohler A."/>
            <person name="Nagy L.G."/>
            <person name="Floudas D."/>
            <person name="Copeland A."/>
            <person name="Barry K.W."/>
            <person name="Cichocki N."/>
            <person name="Veneault-Fourrey C."/>
            <person name="LaButti K."/>
            <person name="Lindquist E.A."/>
            <person name="Lipzen A."/>
            <person name="Lundell T."/>
            <person name="Morin E."/>
            <person name="Murat C."/>
            <person name="Sun H."/>
            <person name="Tunlid A."/>
            <person name="Henrissat B."/>
            <person name="Grigoriev I.V."/>
            <person name="Hibbett D.S."/>
            <person name="Martin F."/>
            <person name="Nordberg H.P."/>
            <person name="Cantor M.N."/>
            <person name="Hua S.X."/>
        </authorList>
    </citation>
    <scope>NUCLEOTIDE SEQUENCE [LARGE SCALE GENOMIC DNA]</scope>
    <source>
        <strain evidence="2 3">F 1598</strain>
    </source>
</reference>
<feature type="compositionally biased region" description="Low complexity" evidence="1">
    <location>
        <begin position="250"/>
        <end position="261"/>
    </location>
</feature>
<protein>
    <submittedName>
        <fullName evidence="2">Uncharacterized protein</fullName>
    </submittedName>
</protein>
<evidence type="ECO:0000313" key="3">
    <source>
        <dbReference type="Proteomes" id="UP000054166"/>
    </source>
</evidence>
<gene>
    <name evidence="2" type="ORF">PILCRDRAFT_465258</name>
</gene>
<feature type="compositionally biased region" description="Polar residues" evidence="1">
    <location>
        <begin position="221"/>
        <end position="240"/>
    </location>
</feature>
<feature type="compositionally biased region" description="Basic and acidic residues" evidence="1">
    <location>
        <begin position="165"/>
        <end position="178"/>
    </location>
</feature>
<sequence length="384" mass="38807">MVPFGSKVEEVEMGEEGKEGKTTEGGGINLRDVGAQGVGGESSGRVGEEGEEGKGTGVASKQGRDGEKGDIAAVEKSAEVTDREKMENETAKTRKNAEKNARANQELEVVEGDDQGEGGSVEETGEDAEPGVTGVLGGVSPKAVSEVEAQTANGTTTPGVENETTEQRGSADGERHGEVGQVGNRDASEGGMSASELAKQVADAAGSASISPDAETGNLEPASTKTDVNAQFPNDSSQSAELEHDAEDLQAGSSQSQHASGDGIQDNTRAADKLGENNEPGPADAVQGANVENAPPPEQGATSSLPPVVVQSGDGVEVTANEEQKSGGGGDQDDQDASKHEMASESGTTVYEPAVDDIENNQDGDGLTGGQSGIDGQGESAEKG</sequence>
<reference evidence="3" key="2">
    <citation type="submission" date="2015-01" db="EMBL/GenBank/DDBJ databases">
        <title>Evolutionary Origins and Diversification of the Mycorrhizal Mutualists.</title>
        <authorList>
            <consortium name="DOE Joint Genome Institute"/>
            <consortium name="Mycorrhizal Genomics Consortium"/>
            <person name="Kohler A."/>
            <person name="Kuo A."/>
            <person name="Nagy L.G."/>
            <person name="Floudas D."/>
            <person name="Copeland A."/>
            <person name="Barry K.W."/>
            <person name="Cichocki N."/>
            <person name="Veneault-Fourrey C."/>
            <person name="LaButti K."/>
            <person name="Lindquist E.A."/>
            <person name="Lipzen A."/>
            <person name="Lundell T."/>
            <person name="Morin E."/>
            <person name="Murat C."/>
            <person name="Riley R."/>
            <person name="Ohm R."/>
            <person name="Sun H."/>
            <person name="Tunlid A."/>
            <person name="Henrissat B."/>
            <person name="Grigoriev I.V."/>
            <person name="Hibbett D.S."/>
            <person name="Martin F."/>
        </authorList>
    </citation>
    <scope>NUCLEOTIDE SEQUENCE [LARGE SCALE GENOMIC DNA]</scope>
    <source>
        <strain evidence="3">F 1598</strain>
    </source>
</reference>
<dbReference type="Proteomes" id="UP000054166">
    <property type="component" value="Unassembled WGS sequence"/>
</dbReference>
<feature type="compositionally biased region" description="Basic and acidic residues" evidence="1">
    <location>
        <begin position="7"/>
        <end position="22"/>
    </location>
</feature>
<feature type="compositionally biased region" description="Gly residues" evidence="1">
    <location>
        <begin position="366"/>
        <end position="376"/>
    </location>
</feature>
<dbReference type="EMBL" id="KN832994">
    <property type="protein sequence ID" value="KIM82529.1"/>
    <property type="molecule type" value="Genomic_DNA"/>
</dbReference>
<feature type="compositionally biased region" description="Polar residues" evidence="1">
    <location>
        <begin position="148"/>
        <end position="159"/>
    </location>
</feature>
<name>A0A0C3FRZ7_PILCF</name>
<evidence type="ECO:0000256" key="1">
    <source>
        <dbReference type="SAM" id="MobiDB-lite"/>
    </source>
</evidence>
<feature type="region of interest" description="Disordered" evidence="1">
    <location>
        <begin position="1"/>
        <end position="384"/>
    </location>
</feature>
<accession>A0A0C3FRZ7</accession>
<keyword evidence="3" id="KW-1185">Reference proteome</keyword>
<dbReference type="HOGENOM" id="CLU_719839_0_0_1"/>
<feature type="compositionally biased region" description="Basic and acidic residues" evidence="1">
    <location>
        <begin position="76"/>
        <end position="101"/>
    </location>
</feature>
<proteinExistence type="predicted"/>
<organism evidence="2 3">
    <name type="scientific">Piloderma croceum (strain F 1598)</name>
    <dbReference type="NCBI Taxonomy" id="765440"/>
    <lineage>
        <taxon>Eukaryota</taxon>
        <taxon>Fungi</taxon>
        <taxon>Dikarya</taxon>
        <taxon>Basidiomycota</taxon>
        <taxon>Agaricomycotina</taxon>
        <taxon>Agaricomycetes</taxon>
        <taxon>Agaricomycetidae</taxon>
        <taxon>Atheliales</taxon>
        <taxon>Atheliaceae</taxon>
        <taxon>Piloderma</taxon>
    </lineage>
</organism>
<dbReference type="AlphaFoldDB" id="A0A0C3FRZ7"/>
<evidence type="ECO:0000313" key="2">
    <source>
        <dbReference type="EMBL" id="KIM82529.1"/>
    </source>
</evidence>
<dbReference type="InParanoid" id="A0A0C3FRZ7"/>